<evidence type="ECO:0000256" key="6">
    <source>
        <dbReference type="PIRSR" id="PIRSR601211-3"/>
    </source>
</evidence>
<feature type="disulfide bond" evidence="6">
    <location>
        <begin position="122"/>
        <end position="135"/>
    </location>
</feature>
<dbReference type="GO" id="GO:0005576">
    <property type="term" value="C:extracellular region"/>
    <property type="evidence" value="ECO:0007669"/>
    <property type="project" value="UniProtKB-SubCell"/>
</dbReference>
<feature type="signal peptide" evidence="8">
    <location>
        <begin position="1"/>
        <end position="18"/>
    </location>
</feature>
<gene>
    <name evidence="11" type="primary">LOC116289422</name>
</gene>
<reference evidence="11" key="1">
    <citation type="submission" date="2025-08" db="UniProtKB">
        <authorList>
            <consortium name="RefSeq"/>
        </authorList>
    </citation>
    <scope>IDENTIFICATION</scope>
    <source>
        <tissue evidence="11">Tentacle</tissue>
    </source>
</reference>
<feature type="binding site" evidence="5">
    <location>
        <position position="75"/>
    </location>
    <ligand>
        <name>Ca(2+)</name>
        <dbReference type="ChEBI" id="CHEBI:29108"/>
    </ligand>
</feature>
<dbReference type="GO" id="GO:0005509">
    <property type="term" value="F:calcium ion binding"/>
    <property type="evidence" value="ECO:0007669"/>
    <property type="project" value="InterPro"/>
</dbReference>
<name>A0A6P8H725_ACTTE</name>
<dbReference type="GO" id="GO:0006644">
    <property type="term" value="P:phospholipid metabolic process"/>
    <property type="evidence" value="ECO:0007669"/>
    <property type="project" value="InterPro"/>
</dbReference>
<keyword evidence="2 8" id="KW-0964">Secreted</keyword>
<dbReference type="PANTHER" id="PTHR11716:SF51">
    <property type="entry name" value="PHOSPHOLIPASE A2"/>
    <property type="match status" value="1"/>
</dbReference>
<dbReference type="EC" id="3.1.1.4" evidence="8"/>
<sequence length="163" mass="18607">MGALKLLVLLVVVACVACTSFDLAKLKKKSLSKTLKTQVHTRARRSLYEFYQMIKCETGRDWQDYNLYGCFCGKGGKGTPVDALDQCCFDHDECYDRAAATVCTWPYQIYLDSYWHKNCSECDASKNTACEQALCECDSRAAKCFKNSKWDQQYDDYPQDKCA</sequence>
<dbReference type="SMART" id="SM00085">
    <property type="entry name" value="PA2c"/>
    <property type="match status" value="1"/>
</dbReference>
<evidence type="ECO:0000256" key="5">
    <source>
        <dbReference type="PIRSR" id="PIRSR601211-2"/>
    </source>
</evidence>
<keyword evidence="8" id="KW-0378">Hydrolase</keyword>
<dbReference type="PROSITE" id="PS00118">
    <property type="entry name" value="PA2_HIS"/>
    <property type="match status" value="1"/>
</dbReference>
<accession>A0A6P8H725</accession>
<evidence type="ECO:0000256" key="4">
    <source>
        <dbReference type="PIRSR" id="PIRSR601211-1"/>
    </source>
</evidence>
<evidence type="ECO:0000256" key="3">
    <source>
        <dbReference type="ARBA" id="ARBA00023157"/>
    </source>
</evidence>
<dbReference type="GO" id="GO:0047498">
    <property type="term" value="F:calcium-dependent phospholipase A2 activity"/>
    <property type="evidence" value="ECO:0007669"/>
    <property type="project" value="TreeGrafter"/>
</dbReference>
<evidence type="ECO:0000256" key="8">
    <source>
        <dbReference type="RuleBase" id="RU361236"/>
    </source>
</evidence>
<dbReference type="InterPro" id="IPR036444">
    <property type="entry name" value="PLipase_A2_dom_sf"/>
</dbReference>
<keyword evidence="8" id="KW-0443">Lipid metabolism</keyword>
<dbReference type="Pfam" id="PF00068">
    <property type="entry name" value="Phospholip_A2_1"/>
    <property type="match status" value="1"/>
</dbReference>
<keyword evidence="5" id="KW-0479">Metal-binding</keyword>
<feature type="disulfide bond" evidence="6">
    <location>
        <begin position="87"/>
        <end position="144"/>
    </location>
</feature>
<protein>
    <recommendedName>
        <fullName evidence="8">Phospholipase A2</fullName>
        <ecNumber evidence="8">3.1.1.4</ecNumber>
    </recommendedName>
</protein>
<keyword evidence="8" id="KW-0732">Signal</keyword>
<feature type="disulfide bond" evidence="6">
    <location>
        <begin position="72"/>
        <end position="88"/>
    </location>
</feature>
<dbReference type="Proteomes" id="UP000515163">
    <property type="component" value="Unplaced"/>
</dbReference>
<dbReference type="GO" id="GO:0050482">
    <property type="term" value="P:arachidonate secretion"/>
    <property type="evidence" value="ECO:0007669"/>
    <property type="project" value="InterPro"/>
</dbReference>
<keyword evidence="3 6" id="KW-1015">Disulfide bond</keyword>
<feature type="binding site" evidence="5">
    <location>
        <position position="92"/>
    </location>
    <ligand>
        <name>Ca(2+)</name>
        <dbReference type="ChEBI" id="CHEBI:29108"/>
    </ligand>
</feature>
<evidence type="ECO:0000259" key="9">
    <source>
        <dbReference type="SMART" id="SM00085"/>
    </source>
</evidence>
<feature type="binding site" evidence="5">
    <location>
        <position position="73"/>
    </location>
    <ligand>
        <name>Ca(2+)</name>
        <dbReference type="ChEBI" id="CHEBI:29108"/>
    </ligand>
</feature>
<feature type="disulfide bond" evidence="6">
    <location>
        <begin position="94"/>
        <end position="137"/>
    </location>
</feature>
<dbReference type="GO" id="GO:0005543">
    <property type="term" value="F:phospholipid binding"/>
    <property type="evidence" value="ECO:0007669"/>
    <property type="project" value="TreeGrafter"/>
</dbReference>
<keyword evidence="10" id="KW-1185">Reference proteome</keyword>
<feature type="disulfide bond" evidence="6">
    <location>
        <begin position="103"/>
        <end position="130"/>
    </location>
</feature>
<feature type="domain" description="Phospholipase A2-like central" evidence="9">
    <location>
        <begin position="46"/>
        <end position="163"/>
    </location>
</feature>
<proteinExistence type="inferred from homology"/>
<feature type="active site" evidence="4">
    <location>
        <position position="91"/>
    </location>
</feature>
<evidence type="ECO:0000313" key="11">
    <source>
        <dbReference type="RefSeq" id="XP_031552199.1"/>
    </source>
</evidence>
<dbReference type="InParanoid" id="A0A6P8H725"/>
<dbReference type="CDD" id="cd00125">
    <property type="entry name" value="PLA2c"/>
    <property type="match status" value="1"/>
</dbReference>
<dbReference type="InterPro" id="IPR033113">
    <property type="entry name" value="PLA2_histidine"/>
</dbReference>
<dbReference type="PANTHER" id="PTHR11716">
    <property type="entry name" value="PHOSPHOLIPASE A2 FAMILY MEMBER"/>
    <property type="match status" value="1"/>
</dbReference>
<dbReference type="RefSeq" id="XP_031552199.1">
    <property type="nucleotide sequence ID" value="XM_031696339.1"/>
</dbReference>
<feature type="active site" evidence="4">
    <location>
        <position position="138"/>
    </location>
</feature>
<dbReference type="OrthoDB" id="5841574at2759"/>
<keyword evidence="5 8" id="KW-0106">Calcium</keyword>
<comment type="subcellular location">
    <subcellularLocation>
        <location evidence="1 8">Secreted</location>
    </subcellularLocation>
</comment>
<dbReference type="AlphaFoldDB" id="A0A6P8H725"/>
<evidence type="ECO:0000313" key="10">
    <source>
        <dbReference type="Proteomes" id="UP000515163"/>
    </source>
</evidence>
<dbReference type="InterPro" id="IPR016090">
    <property type="entry name" value="PLA2-like_dom"/>
</dbReference>
<comment type="similarity">
    <text evidence="7">Belongs to the phospholipase A2 family.</text>
</comment>
<comment type="catalytic activity">
    <reaction evidence="8">
        <text>a 1,2-diacyl-sn-glycero-3-phosphocholine + H2O = a 1-acyl-sn-glycero-3-phosphocholine + a fatty acid + H(+)</text>
        <dbReference type="Rhea" id="RHEA:15801"/>
        <dbReference type="ChEBI" id="CHEBI:15377"/>
        <dbReference type="ChEBI" id="CHEBI:15378"/>
        <dbReference type="ChEBI" id="CHEBI:28868"/>
        <dbReference type="ChEBI" id="CHEBI:57643"/>
        <dbReference type="ChEBI" id="CHEBI:58168"/>
        <dbReference type="EC" id="3.1.1.4"/>
    </reaction>
</comment>
<dbReference type="SUPFAM" id="SSF48619">
    <property type="entry name" value="Phospholipase A2, PLA2"/>
    <property type="match status" value="1"/>
</dbReference>
<dbReference type="GeneID" id="116289422"/>
<feature type="binding site" evidence="5">
    <location>
        <position position="71"/>
    </location>
    <ligand>
        <name>Ca(2+)</name>
        <dbReference type="ChEBI" id="CHEBI:29108"/>
    </ligand>
</feature>
<dbReference type="KEGG" id="aten:116289422"/>
<dbReference type="PRINTS" id="PR00389">
    <property type="entry name" value="PHPHLIPASEA2"/>
</dbReference>
<dbReference type="GO" id="GO:0016042">
    <property type="term" value="P:lipid catabolic process"/>
    <property type="evidence" value="ECO:0007669"/>
    <property type="project" value="InterPro"/>
</dbReference>
<organism evidence="10 11">
    <name type="scientific">Actinia tenebrosa</name>
    <name type="common">Australian red waratah sea anemone</name>
    <dbReference type="NCBI Taxonomy" id="6105"/>
    <lineage>
        <taxon>Eukaryota</taxon>
        <taxon>Metazoa</taxon>
        <taxon>Cnidaria</taxon>
        <taxon>Anthozoa</taxon>
        <taxon>Hexacorallia</taxon>
        <taxon>Actiniaria</taxon>
        <taxon>Actiniidae</taxon>
        <taxon>Actinia</taxon>
    </lineage>
</organism>
<comment type="cofactor">
    <cofactor evidence="5">
        <name>Ca(2+)</name>
        <dbReference type="ChEBI" id="CHEBI:29108"/>
    </cofactor>
    <text evidence="5">Binds 1 Ca(2+) ion per subunit.</text>
</comment>
<feature type="chain" id="PRO_5028519086" description="Phospholipase A2" evidence="8">
    <location>
        <begin position="19"/>
        <end position="163"/>
    </location>
</feature>
<dbReference type="Gene3D" id="1.20.90.10">
    <property type="entry name" value="Phospholipase A2 domain"/>
    <property type="match status" value="1"/>
</dbReference>
<evidence type="ECO:0000256" key="7">
    <source>
        <dbReference type="RuleBase" id="RU003654"/>
    </source>
</evidence>
<dbReference type="InterPro" id="IPR001211">
    <property type="entry name" value="PLA2"/>
</dbReference>
<evidence type="ECO:0000256" key="1">
    <source>
        <dbReference type="ARBA" id="ARBA00004613"/>
    </source>
</evidence>
<evidence type="ECO:0000256" key="2">
    <source>
        <dbReference type="ARBA" id="ARBA00022525"/>
    </source>
</evidence>